<dbReference type="GO" id="GO:0005739">
    <property type="term" value="C:mitochondrion"/>
    <property type="evidence" value="ECO:0007669"/>
    <property type="project" value="TreeGrafter"/>
</dbReference>
<feature type="repeat" description="Solcar" evidence="5">
    <location>
        <begin position="132"/>
        <end position="228"/>
    </location>
</feature>
<sequence>MATSASTALDPPVSSEAAPAKTQLPAAWHLASGAVSGAASVFMLQPLDLIKTRVQQDPAPPRARIWTTAKDVVRNDGVRGLWRGTVPTLYRNVPGVSLYFLSLSRLRTFMGNTTLFRPKGAPLPAPGTKAKLTPVGDLLVGSTARTAVGFVLTPFTLLKTISESTLSLPASSTSGPRTLVKPSTFTALRTLYASGGIRSLWRGAVPTALRDAPGAGLFIVFYERGRRIIGVAGDGGKGAIGGGVAGAAASLASTLLTTPFDVLKTRRQLSPDTYTTLAGSAARIFRTSGIRGFWEGGALRVCRKAGSAGIGWAVYEAFLGVGEGRRAGASAAKDRSGGG</sequence>
<keyword evidence="2 5" id="KW-0812">Transmembrane</keyword>
<proteinExistence type="inferred from homology"/>
<dbReference type="OrthoDB" id="1924968at2759"/>
<dbReference type="GO" id="GO:1904983">
    <property type="term" value="P:glycine import into mitochondrion"/>
    <property type="evidence" value="ECO:0007669"/>
    <property type="project" value="TreeGrafter"/>
</dbReference>
<dbReference type="PANTHER" id="PTHR46181">
    <property type="entry name" value="MITOCHONDRIAL GLYCINE TRANSPORTER"/>
    <property type="match status" value="1"/>
</dbReference>
<comment type="similarity">
    <text evidence="6">Belongs to the mitochondrial carrier (TC 2.A.29) family.</text>
</comment>
<dbReference type="Pfam" id="PF00153">
    <property type="entry name" value="Mito_carr"/>
    <property type="match status" value="3"/>
</dbReference>
<dbReference type="InterPro" id="IPR023395">
    <property type="entry name" value="MCP_dom_sf"/>
</dbReference>
<dbReference type="RefSeq" id="XP_018273374.1">
    <property type="nucleotide sequence ID" value="XM_018413117.1"/>
</dbReference>
<name>A0A194SA34_RHOGW</name>
<evidence type="ECO:0000313" key="8">
    <source>
        <dbReference type="Proteomes" id="UP000053890"/>
    </source>
</evidence>
<organism evidence="7 8">
    <name type="scientific">Rhodotorula graminis (strain WP1)</name>
    <dbReference type="NCBI Taxonomy" id="578459"/>
    <lineage>
        <taxon>Eukaryota</taxon>
        <taxon>Fungi</taxon>
        <taxon>Dikarya</taxon>
        <taxon>Basidiomycota</taxon>
        <taxon>Pucciniomycotina</taxon>
        <taxon>Microbotryomycetes</taxon>
        <taxon>Sporidiobolales</taxon>
        <taxon>Sporidiobolaceae</taxon>
        <taxon>Rhodotorula</taxon>
    </lineage>
</organism>
<keyword evidence="8" id="KW-1185">Reference proteome</keyword>
<dbReference type="GO" id="GO:0016020">
    <property type="term" value="C:membrane"/>
    <property type="evidence" value="ECO:0007669"/>
    <property type="project" value="UniProtKB-SubCell"/>
</dbReference>
<accession>A0A194SA34</accession>
<dbReference type="GO" id="GO:0015187">
    <property type="term" value="F:glycine transmembrane transporter activity"/>
    <property type="evidence" value="ECO:0007669"/>
    <property type="project" value="TreeGrafter"/>
</dbReference>
<keyword evidence="3" id="KW-1133">Transmembrane helix</keyword>
<dbReference type="Proteomes" id="UP000053890">
    <property type="component" value="Unassembled WGS sequence"/>
</dbReference>
<evidence type="ECO:0000256" key="4">
    <source>
        <dbReference type="ARBA" id="ARBA00023136"/>
    </source>
</evidence>
<gene>
    <name evidence="7" type="ORF">RHOBADRAFT_33504</name>
</gene>
<comment type="subcellular location">
    <subcellularLocation>
        <location evidence="1">Membrane</location>
        <topology evidence="1">Multi-pass membrane protein</topology>
    </subcellularLocation>
</comment>
<feature type="repeat" description="Solcar" evidence="5">
    <location>
        <begin position="24"/>
        <end position="109"/>
    </location>
</feature>
<dbReference type="InterPro" id="IPR018108">
    <property type="entry name" value="MCP_transmembrane"/>
</dbReference>
<evidence type="ECO:0000256" key="3">
    <source>
        <dbReference type="ARBA" id="ARBA00022989"/>
    </source>
</evidence>
<dbReference type="OMA" id="WGIYEEL"/>
<evidence type="ECO:0000256" key="2">
    <source>
        <dbReference type="ARBA" id="ARBA00022692"/>
    </source>
</evidence>
<feature type="repeat" description="Solcar" evidence="5">
    <location>
        <begin position="237"/>
        <end position="321"/>
    </location>
</feature>
<dbReference type="STRING" id="578459.A0A194SA34"/>
<protein>
    <recommendedName>
        <fullName evidence="9">Mitochondrial carrier</fullName>
    </recommendedName>
</protein>
<dbReference type="Gene3D" id="1.50.40.10">
    <property type="entry name" value="Mitochondrial carrier domain"/>
    <property type="match status" value="2"/>
</dbReference>
<evidence type="ECO:0000313" key="7">
    <source>
        <dbReference type="EMBL" id="KPV77325.1"/>
    </source>
</evidence>
<keyword evidence="6" id="KW-0813">Transport</keyword>
<dbReference type="AlphaFoldDB" id="A0A194SA34"/>
<dbReference type="EMBL" id="KQ474074">
    <property type="protein sequence ID" value="KPV77325.1"/>
    <property type="molecule type" value="Genomic_DNA"/>
</dbReference>
<dbReference type="GeneID" id="28973566"/>
<keyword evidence="4 5" id="KW-0472">Membrane</keyword>
<dbReference type="SUPFAM" id="SSF103506">
    <property type="entry name" value="Mitochondrial carrier"/>
    <property type="match status" value="1"/>
</dbReference>
<evidence type="ECO:0008006" key="9">
    <source>
        <dbReference type="Google" id="ProtNLM"/>
    </source>
</evidence>
<evidence type="ECO:0000256" key="5">
    <source>
        <dbReference type="PROSITE-ProRule" id="PRU00282"/>
    </source>
</evidence>
<evidence type="ECO:0000256" key="6">
    <source>
        <dbReference type="RuleBase" id="RU000488"/>
    </source>
</evidence>
<evidence type="ECO:0000256" key="1">
    <source>
        <dbReference type="ARBA" id="ARBA00004141"/>
    </source>
</evidence>
<reference evidence="7 8" key="1">
    <citation type="journal article" date="2015" name="Front. Microbiol.">
        <title>Genome sequence of the plant growth promoting endophytic yeast Rhodotorula graminis WP1.</title>
        <authorList>
            <person name="Firrincieli A."/>
            <person name="Otillar R."/>
            <person name="Salamov A."/>
            <person name="Schmutz J."/>
            <person name="Khan Z."/>
            <person name="Redman R.S."/>
            <person name="Fleck N.D."/>
            <person name="Lindquist E."/>
            <person name="Grigoriev I.V."/>
            <person name="Doty S.L."/>
        </authorList>
    </citation>
    <scope>NUCLEOTIDE SEQUENCE [LARGE SCALE GENOMIC DNA]</scope>
    <source>
        <strain evidence="7 8">WP1</strain>
    </source>
</reference>
<dbReference type="PROSITE" id="PS50920">
    <property type="entry name" value="SOLCAR"/>
    <property type="match status" value="3"/>
</dbReference>
<dbReference type="PANTHER" id="PTHR46181:SF3">
    <property type="entry name" value="MITOCHONDRIAL GLYCINE TRANSPORTER"/>
    <property type="match status" value="1"/>
</dbReference>